<protein>
    <recommendedName>
        <fullName evidence="4">Flagellar protein FlgN</fullName>
    </recommendedName>
</protein>
<dbReference type="AlphaFoldDB" id="A0A3L6ZZE3"/>
<keyword evidence="1" id="KW-0175">Coiled coil</keyword>
<organism evidence="2 3">
    <name type="scientific">Mycetocola manganoxydans</name>
    <dbReference type="NCBI Taxonomy" id="699879"/>
    <lineage>
        <taxon>Bacteria</taxon>
        <taxon>Bacillati</taxon>
        <taxon>Actinomycetota</taxon>
        <taxon>Actinomycetes</taxon>
        <taxon>Micrococcales</taxon>
        <taxon>Microbacteriaceae</taxon>
        <taxon>Mycetocola</taxon>
    </lineage>
</organism>
<evidence type="ECO:0000313" key="2">
    <source>
        <dbReference type="EMBL" id="RLP73075.1"/>
    </source>
</evidence>
<accession>A0A3L6ZZE3</accession>
<sequence>MNGNTGGIVGVTSSDVSLARVLELLAEQRRRIVELLDQTTDAQRVLRDSASSLLWKAPSRLLYDRRVTALQRALAQAAAALQAALAECDRARDHARTVSSALVPAGVEKDYVGYPAGDRNRVR</sequence>
<evidence type="ECO:0000256" key="1">
    <source>
        <dbReference type="SAM" id="Coils"/>
    </source>
</evidence>
<dbReference type="RefSeq" id="WP_121671929.1">
    <property type="nucleotide sequence ID" value="NZ_BMXM01000003.1"/>
</dbReference>
<dbReference type="EMBL" id="RCUV01000003">
    <property type="protein sequence ID" value="RLP73075.1"/>
    <property type="molecule type" value="Genomic_DNA"/>
</dbReference>
<feature type="coiled-coil region" evidence="1">
    <location>
        <begin position="67"/>
        <end position="94"/>
    </location>
</feature>
<gene>
    <name evidence="2" type="ORF">D9V29_03475</name>
</gene>
<keyword evidence="3" id="KW-1185">Reference proteome</keyword>
<evidence type="ECO:0000313" key="3">
    <source>
        <dbReference type="Proteomes" id="UP000270299"/>
    </source>
</evidence>
<evidence type="ECO:0008006" key="4">
    <source>
        <dbReference type="Google" id="ProtNLM"/>
    </source>
</evidence>
<name>A0A3L6ZZE3_9MICO</name>
<proteinExistence type="predicted"/>
<dbReference type="Proteomes" id="UP000270299">
    <property type="component" value="Unassembled WGS sequence"/>
</dbReference>
<comment type="caution">
    <text evidence="2">The sequence shown here is derived from an EMBL/GenBank/DDBJ whole genome shotgun (WGS) entry which is preliminary data.</text>
</comment>
<reference evidence="2 3" key="1">
    <citation type="submission" date="2018-10" db="EMBL/GenBank/DDBJ databases">
        <authorList>
            <person name="Li J."/>
        </authorList>
    </citation>
    <scope>NUCLEOTIDE SEQUENCE [LARGE SCALE GENOMIC DNA]</scope>
    <source>
        <strain evidence="2 3">CCTCC AB209002</strain>
    </source>
</reference>